<feature type="compositionally biased region" description="Basic and acidic residues" evidence="1">
    <location>
        <begin position="127"/>
        <end position="149"/>
    </location>
</feature>
<feature type="region of interest" description="Disordered" evidence="1">
    <location>
        <begin position="1"/>
        <end position="174"/>
    </location>
</feature>
<organism evidence="2 3">
    <name type="scientific">Teladorsagia circumcincta</name>
    <name type="common">Brown stomach worm</name>
    <name type="synonym">Ostertagia circumcincta</name>
    <dbReference type="NCBI Taxonomy" id="45464"/>
    <lineage>
        <taxon>Eukaryota</taxon>
        <taxon>Metazoa</taxon>
        <taxon>Ecdysozoa</taxon>
        <taxon>Nematoda</taxon>
        <taxon>Chromadorea</taxon>
        <taxon>Rhabditida</taxon>
        <taxon>Rhabditina</taxon>
        <taxon>Rhabditomorpha</taxon>
        <taxon>Strongyloidea</taxon>
        <taxon>Trichostrongylidae</taxon>
        <taxon>Teladorsagia</taxon>
    </lineage>
</organism>
<dbReference type="Proteomes" id="UP000230423">
    <property type="component" value="Unassembled WGS sequence"/>
</dbReference>
<keyword evidence="3" id="KW-1185">Reference proteome</keyword>
<feature type="compositionally biased region" description="Basic and acidic residues" evidence="1">
    <location>
        <begin position="53"/>
        <end position="105"/>
    </location>
</feature>
<evidence type="ECO:0000256" key="1">
    <source>
        <dbReference type="SAM" id="MobiDB-lite"/>
    </source>
</evidence>
<accession>A0A2G9T9K7</accession>
<evidence type="ECO:0000313" key="3">
    <source>
        <dbReference type="Proteomes" id="UP000230423"/>
    </source>
</evidence>
<protein>
    <submittedName>
        <fullName evidence="2">Uncharacterized protein</fullName>
    </submittedName>
</protein>
<dbReference type="EMBL" id="KZ394745">
    <property type="protein sequence ID" value="PIO54595.1"/>
    <property type="molecule type" value="Genomic_DNA"/>
</dbReference>
<name>A0A2G9T9K7_TELCI</name>
<proteinExistence type="predicted"/>
<feature type="compositionally biased region" description="Polar residues" evidence="1">
    <location>
        <begin position="23"/>
        <end position="39"/>
    </location>
</feature>
<evidence type="ECO:0000313" key="2">
    <source>
        <dbReference type="EMBL" id="PIO54595.1"/>
    </source>
</evidence>
<gene>
    <name evidence="2" type="ORF">TELCIR_24037</name>
</gene>
<reference evidence="2 3" key="1">
    <citation type="submission" date="2015-09" db="EMBL/GenBank/DDBJ databases">
        <title>Draft genome of the parasitic nematode Teladorsagia circumcincta isolate WARC Sus (inbred).</title>
        <authorList>
            <person name="Mitreva M."/>
        </authorList>
    </citation>
    <scope>NUCLEOTIDE SEQUENCE [LARGE SCALE GENOMIC DNA]</scope>
    <source>
        <strain evidence="2 3">S</strain>
    </source>
</reference>
<sequence>MSKARTETLKSKKRYSKRDNENAPASSPQHWQRSSSGNKIRNLAQEITGGKIRSAEPEERFSSSKKFSSTDRSSDSIQKGFERMKLRKERLPRLEWKKKYDRDTRGNVGTSQNPSLRKRLVSQRSLESLERDEEHERESAKRSRSSKRDEKRKKNRPDRNARKWMMSARITNVT</sequence>
<dbReference type="AlphaFoldDB" id="A0A2G9T9K7"/>
<feature type="compositionally biased region" description="Basic and acidic residues" evidence="1">
    <location>
        <begin position="1"/>
        <end position="10"/>
    </location>
</feature>